<dbReference type="PROSITE" id="PS01129">
    <property type="entry name" value="PSI_RLU"/>
    <property type="match status" value="1"/>
</dbReference>
<dbReference type="PANTHER" id="PTHR21600:SF35">
    <property type="entry name" value="PSEUDOURIDINE SYNTHASE"/>
    <property type="match status" value="1"/>
</dbReference>
<dbReference type="EC" id="5.4.99.-" evidence="3"/>
<dbReference type="CDD" id="cd02869">
    <property type="entry name" value="PseudoU_synth_RluA_like"/>
    <property type="match status" value="1"/>
</dbReference>
<dbReference type="InterPro" id="IPR006225">
    <property type="entry name" value="PsdUridine_synth_RluC/D"/>
</dbReference>
<dbReference type="InterPro" id="IPR050188">
    <property type="entry name" value="RluA_PseudoU_synthase"/>
</dbReference>
<dbReference type="NCBIfam" id="TIGR00005">
    <property type="entry name" value="rluA_subfam"/>
    <property type="match status" value="1"/>
</dbReference>
<proteinExistence type="inferred from homology"/>
<gene>
    <name evidence="5" type="ORF">ACFO4L_02025</name>
</gene>
<sequence length="290" mass="32185">MVHTIHIAWRVSRSQAGMTLRDFLRVEKQVSRKLLAEVKYEGGGLRVNSKAVDVRARIAEADLVEVTFPPEEASSNIVPVMAPLEVIYEDEHVLLIEKPAGLAVLPMSDRQKPSLAGAVLAYYQESGWPGTVHIVTRLDRDTTGLVLIAKHRYAHSILTAAQQSGSIHRMYEAVVRGSFSWESVSVYAPIGRRAGSIVEQEVSSSGKCAVTHVTCLSRSPFESRLAVQLETGRTHQIRVHLAWLGFPLSGESLYASADRRPVHALQARMIAFPHPYTNQMLTFEAKRKLI</sequence>
<dbReference type="InterPro" id="IPR020103">
    <property type="entry name" value="PsdUridine_synth_cat_dom_sf"/>
</dbReference>
<keyword evidence="6" id="KW-1185">Reference proteome</keyword>
<comment type="catalytic activity">
    <reaction evidence="1 3">
        <text>a uridine in RNA = a pseudouridine in RNA</text>
        <dbReference type="Rhea" id="RHEA:48348"/>
        <dbReference type="Rhea" id="RHEA-COMP:12068"/>
        <dbReference type="Rhea" id="RHEA-COMP:12069"/>
        <dbReference type="ChEBI" id="CHEBI:65314"/>
        <dbReference type="ChEBI" id="CHEBI:65315"/>
    </reaction>
</comment>
<dbReference type="Pfam" id="PF00849">
    <property type="entry name" value="PseudoU_synth_2"/>
    <property type="match status" value="1"/>
</dbReference>
<name>A0ABV9NT80_9BACI</name>
<dbReference type="Gene3D" id="3.30.2350.10">
    <property type="entry name" value="Pseudouridine synthase"/>
    <property type="match status" value="1"/>
</dbReference>
<protein>
    <recommendedName>
        <fullName evidence="3">Pseudouridine synthase</fullName>
        <ecNumber evidence="3">5.4.99.-</ecNumber>
    </recommendedName>
</protein>
<accession>A0ABV9NT80</accession>
<evidence type="ECO:0000313" key="6">
    <source>
        <dbReference type="Proteomes" id="UP001595896"/>
    </source>
</evidence>
<evidence type="ECO:0000256" key="2">
    <source>
        <dbReference type="ARBA" id="ARBA00010876"/>
    </source>
</evidence>
<comment type="function">
    <text evidence="3">Responsible for synthesis of pseudouridine from uracil.</text>
</comment>
<dbReference type="SUPFAM" id="SSF55120">
    <property type="entry name" value="Pseudouridine synthase"/>
    <property type="match status" value="1"/>
</dbReference>
<evidence type="ECO:0000259" key="4">
    <source>
        <dbReference type="Pfam" id="PF00849"/>
    </source>
</evidence>
<evidence type="ECO:0000313" key="5">
    <source>
        <dbReference type="EMBL" id="MFC4735352.1"/>
    </source>
</evidence>
<dbReference type="EMBL" id="JBHSGK010000003">
    <property type="protein sequence ID" value="MFC4735352.1"/>
    <property type="molecule type" value="Genomic_DNA"/>
</dbReference>
<dbReference type="PANTHER" id="PTHR21600">
    <property type="entry name" value="MITOCHONDRIAL RNA PSEUDOURIDINE SYNTHASE"/>
    <property type="match status" value="1"/>
</dbReference>
<evidence type="ECO:0000256" key="1">
    <source>
        <dbReference type="ARBA" id="ARBA00000073"/>
    </source>
</evidence>
<comment type="similarity">
    <text evidence="2 3">Belongs to the pseudouridine synthase RluA family.</text>
</comment>
<feature type="domain" description="Pseudouridine synthase RsuA/RluA-like" evidence="4">
    <location>
        <begin position="92"/>
        <end position="242"/>
    </location>
</feature>
<dbReference type="RefSeq" id="WP_377907978.1">
    <property type="nucleotide sequence ID" value="NZ_JBHSGK010000003.1"/>
</dbReference>
<organism evidence="5 6">
    <name type="scientific">Bacillus daqingensis</name>
    <dbReference type="NCBI Taxonomy" id="872396"/>
    <lineage>
        <taxon>Bacteria</taxon>
        <taxon>Bacillati</taxon>
        <taxon>Bacillota</taxon>
        <taxon>Bacilli</taxon>
        <taxon>Bacillales</taxon>
        <taxon>Bacillaceae</taxon>
        <taxon>Bacillus</taxon>
    </lineage>
</organism>
<dbReference type="InterPro" id="IPR006145">
    <property type="entry name" value="PsdUridine_synth_RsuA/RluA"/>
</dbReference>
<reference evidence="6" key="1">
    <citation type="journal article" date="2019" name="Int. J. Syst. Evol. Microbiol.">
        <title>The Global Catalogue of Microorganisms (GCM) 10K type strain sequencing project: providing services to taxonomists for standard genome sequencing and annotation.</title>
        <authorList>
            <consortium name="The Broad Institute Genomics Platform"/>
            <consortium name="The Broad Institute Genome Sequencing Center for Infectious Disease"/>
            <person name="Wu L."/>
            <person name="Ma J."/>
        </authorList>
    </citation>
    <scope>NUCLEOTIDE SEQUENCE [LARGE SCALE GENOMIC DNA]</scope>
    <source>
        <strain evidence="6">JCM 12165</strain>
    </source>
</reference>
<keyword evidence="3" id="KW-0413">Isomerase</keyword>
<dbReference type="Proteomes" id="UP001595896">
    <property type="component" value="Unassembled WGS sequence"/>
</dbReference>
<comment type="caution">
    <text evidence="5">The sequence shown here is derived from an EMBL/GenBank/DDBJ whole genome shotgun (WGS) entry which is preliminary data.</text>
</comment>
<evidence type="ECO:0000256" key="3">
    <source>
        <dbReference type="RuleBase" id="RU362028"/>
    </source>
</evidence>
<dbReference type="InterPro" id="IPR006224">
    <property type="entry name" value="PsdUridine_synth_RluA-like_CS"/>
</dbReference>